<keyword evidence="1" id="KW-0812">Transmembrane</keyword>
<keyword evidence="1" id="KW-0472">Membrane</keyword>
<feature type="transmembrane region" description="Helical" evidence="1">
    <location>
        <begin position="15"/>
        <end position="37"/>
    </location>
</feature>
<protein>
    <submittedName>
        <fullName evidence="2">Uncharacterized protein</fullName>
    </submittedName>
</protein>
<name>A0ABW6PWZ6_9NOCA</name>
<organism evidence="2 3">
    <name type="scientific">Nocardia thailandica</name>
    <dbReference type="NCBI Taxonomy" id="257275"/>
    <lineage>
        <taxon>Bacteria</taxon>
        <taxon>Bacillati</taxon>
        <taxon>Actinomycetota</taxon>
        <taxon>Actinomycetes</taxon>
        <taxon>Mycobacteriales</taxon>
        <taxon>Nocardiaceae</taxon>
        <taxon>Nocardia</taxon>
    </lineage>
</organism>
<gene>
    <name evidence="2" type="ORF">ACFYTF_29435</name>
</gene>
<comment type="caution">
    <text evidence="2">The sequence shown here is derived from an EMBL/GenBank/DDBJ whole genome shotgun (WGS) entry which is preliminary data.</text>
</comment>
<dbReference type="Proteomes" id="UP001601444">
    <property type="component" value="Unassembled WGS sequence"/>
</dbReference>
<dbReference type="EMBL" id="JBIAMX010000029">
    <property type="protein sequence ID" value="MFF0546967.1"/>
    <property type="molecule type" value="Genomic_DNA"/>
</dbReference>
<evidence type="ECO:0000313" key="3">
    <source>
        <dbReference type="Proteomes" id="UP001601444"/>
    </source>
</evidence>
<evidence type="ECO:0000256" key="1">
    <source>
        <dbReference type="SAM" id="Phobius"/>
    </source>
</evidence>
<evidence type="ECO:0000313" key="2">
    <source>
        <dbReference type="EMBL" id="MFF0546967.1"/>
    </source>
</evidence>
<keyword evidence="3" id="KW-1185">Reference proteome</keyword>
<sequence>MTTGDPTTARKVRTIWILCGAIALALVAAAAIVAITLTRPTASKSSAEVTGELITTHVGPAGDSCAVSVDGRLLTTGSRVELWTVVGAGDLGVVASISKLSSGAYRKGDLGPALCTFSFRLPAPSADALVYRLVITAGTPPDVATSAWTYAASDISSGRTLSPKI</sequence>
<reference evidence="2 3" key="1">
    <citation type="submission" date="2024-10" db="EMBL/GenBank/DDBJ databases">
        <title>The Natural Products Discovery Center: Release of the First 8490 Sequenced Strains for Exploring Actinobacteria Biosynthetic Diversity.</title>
        <authorList>
            <person name="Kalkreuter E."/>
            <person name="Kautsar S.A."/>
            <person name="Yang D."/>
            <person name="Bader C.D."/>
            <person name="Teijaro C.N."/>
            <person name="Fluegel L."/>
            <person name="Davis C.M."/>
            <person name="Simpson J.R."/>
            <person name="Lauterbach L."/>
            <person name="Steele A.D."/>
            <person name="Gui C."/>
            <person name="Meng S."/>
            <person name="Li G."/>
            <person name="Viehrig K."/>
            <person name="Ye F."/>
            <person name="Su P."/>
            <person name="Kiefer A.F."/>
            <person name="Nichols A."/>
            <person name="Cepeda A.J."/>
            <person name="Yan W."/>
            <person name="Fan B."/>
            <person name="Jiang Y."/>
            <person name="Adhikari A."/>
            <person name="Zheng C.-J."/>
            <person name="Schuster L."/>
            <person name="Cowan T.M."/>
            <person name="Smanski M.J."/>
            <person name="Chevrette M.G."/>
            <person name="De Carvalho L.P.S."/>
            <person name="Shen B."/>
        </authorList>
    </citation>
    <scope>NUCLEOTIDE SEQUENCE [LARGE SCALE GENOMIC DNA]</scope>
    <source>
        <strain evidence="2 3">NPDC004045</strain>
    </source>
</reference>
<dbReference type="RefSeq" id="WP_387703147.1">
    <property type="nucleotide sequence ID" value="NZ_JBIAMX010000029.1"/>
</dbReference>
<accession>A0ABW6PWZ6</accession>
<keyword evidence="1" id="KW-1133">Transmembrane helix</keyword>
<proteinExistence type="predicted"/>